<keyword evidence="5 10" id="KW-0547">Nucleotide-binding</keyword>
<dbReference type="InterPro" id="IPR000560">
    <property type="entry name" value="His_Pase_clade-2"/>
</dbReference>
<dbReference type="EMBL" id="JAODUO010000537">
    <property type="protein sequence ID" value="KAK2178601.1"/>
    <property type="molecule type" value="Genomic_DNA"/>
</dbReference>
<keyword evidence="6 10" id="KW-0418">Kinase</keyword>
<evidence type="ECO:0000256" key="9">
    <source>
        <dbReference type="ARBA" id="ARBA00034629"/>
    </source>
</evidence>
<dbReference type="GO" id="GO:0033857">
    <property type="term" value="F:5-diphosphoinositol pentakisphosphate 1-kinase activity"/>
    <property type="evidence" value="ECO:0007669"/>
    <property type="project" value="TreeGrafter"/>
</dbReference>
<dbReference type="InterPro" id="IPR040557">
    <property type="entry name" value="VIP1_N"/>
</dbReference>
<protein>
    <recommendedName>
        <fullName evidence="10">Inositol hexakisphosphate and diphosphoinositol-pentakisphosphate kinase</fullName>
        <ecNumber evidence="10">2.7.4.24</ecNumber>
    </recommendedName>
</protein>
<evidence type="ECO:0000256" key="2">
    <source>
        <dbReference type="ARBA" id="ARBA00005609"/>
    </source>
</evidence>
<comment type="catalytic activity">
    <reaction evidence="8">
        <text>5-diphospho-1D-myo-inositol 1,2,3,4,6-pentakisphosphate + ATP + H(+) = 1,5-bis(diphospho)-1D-myo-inositol 2,3,4,6-tetrakisphosphate + ADP</text>
        <dbReference type="Rhea" id="RHEA:10276"/>
        <dbReference type="ChEBI" id="CHEBI:15378"/>
        <dbReference type="ChEBI" id="CHEBI:30616"/>
        <dbReference type="ChEBI" id="CHEBI:58628"/>
        <dbReference type="ChEBI" id="CHEBI:77983"/>
        <dbReference type="ChEBI" id="CHEBI:456216"/>
        <dbReference type="EC" id="2.7.4.24"/>
    </reaction>
    <physiologicalReaction direction="left-to-right" evidence="8">
        <dbReference type="Rhea" id="RHEA:10277"/>
    </physiologicalReaction>
</comment>
<evidence type="ECO:0000256" key="10">
    <source>
        <dbReference type="RuleBase" id="RU365032"/>
    </source>
</evidence>
<keyword evidence="13" id="KW-1185">Reference proteome</keyword>
<proteinExistence type="inferred from homology"/>
<evidence type="ECO:0000256" key="7">
    <source>
        <dbReference type="ARBA" id="ARBA00022840"/>
    </source>
</evidence>
<dbReference type="InterPro" id="IPR029033">
    <property type="entry name" value="His_PPase_superfam"/>
</dbReference>
<name>A0AAD9NS52_RIDPI</name>
<feature type="domain" description="VIP1 N-terminal" evidence="11">
    <location>
        <begin position="28"/>
        <end position="97"/>
    </location>
</feature>
<gene>
    <name evidence="12" type="ORF">NP493_538g04049</name>
</gene>
<keyword evidence="3 10" id="KW-0963">Cytoplasm</keyword>
<dbReference type="EC" id="2.7.4.24" evidence="10"/>
<accession>A0AAD9NS52</accession>
<dbReference type="SUPFAM" id="SSF53254">
    <property type="entry name" value="Phosphoglycerate mutase-like"/>
    <property type="match status" value="1"/>
</dbReference>
<comment type="function">
    <text evidence="10">Bifunctional inositol kinase that acts in concert with the IP6K kinases to synthesize the diphosphate group-containing inositol pyrophosphates diphosphoinositol pentakisphosphate, PP-InsP5, and bis-diphosphoinositol tetrakisphosphate, (PP)2-InsP4. PP-InsP5 and (PP)2-InsP4, also respectively called InsP7 and InsP8, may regulate a variety of cellular processes, including apoptosis, vesicle trafficking, cytoskeletal dynamics, and exocytosis. Phosphorylates inositol hexakisphosphate (InsP6).</text>
</comment>
<evidence type="ECO:0000256" key="6">
    <source>
        <dbReference type="ARBA" id="ARBA00022777"/>
    </source>
</evidence>
<dbReference type="Pfam" id="PF18086">
    <property type="entry name" value="PPIP5K2_N"/>
    <property type="match status" value="1"/>
</dbReference>
<dbReference type="GO" id="GO:0006020">
    <property type="term" value="P:inositol metabolic process"/>
    <property type="evidence" value="ECO:0007669"/>
    <property type="project" value="TreeGrafter"/>
</dbReference>
<reference evidence="12" key="1">
    <citation type="journal article" date="2023" name="Mol. Biol. Evol.">
        <title>Third-Generation Sequencing Reveals the Adaptive Role of the Epigenome in Three Deep-Sea Polychaetes.</title>
        <authorList>
            <person name="Perez M."/>
            <person name="Aroh O."/>
            <person name="Sun Y."/>
            <person name="Lan Y."/>
            <person name="Juniper S.K."/>
            <person name="Young C.R."/>
            <person name="Angers B."/>
            <person name="Qian P.Y."/>
        </authorList>
    </citation>
    <scope>NUCLEOTIDE SEQUENCE</scope>
    <source>
        <strain evidence="12">R07B-5</strain>
    </source>
</reference>
<evidence type="ECO:0000313" key="12">
    <source>
        <dbReference type="EMBL" id="KAK2178601.1"/>
    </source>
</evidence>
<evidence type="ECO:0000256" key="8">
    <source>
        <dbReference type="ARBA" id="ARBA00033696"/>
    </source>
</evidence>
<dbReference type="Gene3D" id="3.30.470.20">
    <property type="entry name" value="ATP-grasp fold, B domain"/>
    <property type="match status" value="2"/>
</dbReference>
<comment type="caution">
    <text evidence="12">The sequence shown here is derived from an EMBL/GenBank/DDBJ whole genome shotgun (WGS) entry which is preliminary data.</text>
</comment>
<evidence type="ECO:0000256" key="3">
    <source>
        <dbReference type="ARBA" id="ARBA00022490"/>
    </source>
</evidence>
<dbReference type="Pfam" id="PF00328">
    <property type="entry name" value="His_Phos_2"/>
    <property type="match status" value="1"/>
</dbReference>
<dbReference type="GO" id="GO:0005829">
    <property type="term" value="C:cytosol"/>
    <property type="evidence" value="ECO:0007669"/>
    <property type="project" value="UniProtKB-SubCell"/>
</dbReference>
<evidence type="ECO:0000259" key="11">
    <source>
        <dbReference type="Pfam" id="PF18086"/>
    </source>
</evidence>
<comment type="similarity">
    <text evidence="2 10">Belongs to the histidine acid phosphatase family. VIP1 subfamily.</text>
</comment>
<dbReference type="PROSITE" id="PS00616">
    <property type="entry name" value="HIS_ACID_PHOSPHAT_1"/>
    <property type="match status" value="1"/>
</dbReference>
<comment type="subcellular location">
    <subcellularLocation>
        <location evidence="1 10">Cytoplasm</location>
        <location evidence="1 10">Cytosol</location>
    </subcellularLocation>
</comment>
<comment type="catalytic activity">
    <reaction evidence="9">
        <text>1D-myo-inositol hexakisphosphate + ATP = 1-diphospho-1D-myo-inositol 2,3,4,5,6-pentakisphosphate + ADP</text>
        <dbReference type="Rhea" id="RHEA:37459"/>
        <dbReference type="ChEBI" id="CHEBI:30616"/>
        <dbReference type="ChEBI" id="CHEBI:58130"/>
        <dbReference type="ChEBI" id="CHEBI:74946"/>
        <dbReference type="ChEBI" id="CHEBI:456216"/>
        <dbReference type="EC" id="2.7.4.24"/>
    </reaction>
    <physiologicalReaction direction="left-to-right" evidence="9">
        <dbReference type="Rhea" id="RHEA:37460"/>
    </physiologicalReaction>
</comment>
<dbReference type="Proteomes" id="UP001209878">
    <property type="component" value="Unassembled WGS sequence"/>
</dbReference>
<dbReference type="PANTHER" id="PTHR12750:SF9">
    <property type="entry name" value="INOSITOL HEXAKISPHOSPHATE AND DIPHOSPHOINOSITOL-PENTAKISPHOSPHATE KINASE"/>
    <property type="match status" value="1"/>
</dbReference>
<sequence>MEDSVTTEKSESNEDVSVYSKTSDVGHVVIGVCAMEKKSNARPMQEIMDRLRLFESLQVVVFDEATILQKPVEEWPVCDCLISFHSKGFPLDKAVERAVYQILEEQGIDLPRYAVLDRDSNHSRGTAKLVENEDTIEVNNHVFHKPLVEKPISAEDHNVYIYFPASAGGGCQRLFRKACFSAYSTMFCLTSSLLETNTIGSRSSVYSPVSSVRKVGSYIYEEFMPTDGTDVKVYMVGPEYANVTCVTGVSGRARVYTVGPEYANVTCVTGVHGRARVYTVGPEYAHAEARKSPALDGKVERDKSGKEIRYPVILTAAEKLIARNICLAFKVIGCRDMILRQIAPHLHIPYSINYQTEDLPIVPTMYGTMMELRCVIAVIRHGDRTPKQKMKMEVRHKRYGRFSGINRKVQLKYQPHGAPRRSSG</sequence>
<keyword evidence="7 10" id="KW-0067">ATP-binding</keyword>
<dbReference type="GO" id="GO:0032958">
    <property type="term" value="P:inositol phosphate biosynthetic process"/>
    <property type="evidence" value="ECO:0007669"/>
    <property type="project" value="TreeGrafter"/>
</dbReference>
<dbReference type="InterPro" id="IPR033379">
    <property type="entry name" value="Acid_Pase_AS"/>
</dbReference>
<organism evidence="12 13">
    <name type="scientific">Ridgeia piscesae</name>
    <name type="common">Tubeworm</name>
    <dbReference type="NCBI Taxonomy" id="27915"/>
    <lineage>
        <taxon>Eukaryota</taxon>
        <taxon>Metazoa</taxon>
        <taxon>Spiralia</taxon>
        <taxon>Lophotrochozoa</taxon>
        <taxon>Annelida</taxon>
        <taxon>Polychaeta</taxon>
        <taxon>Sedentaria</taxon>
        <taxon>Canalipalpata</taxon>
        <taxon>Sabellida</taxon>
        <taxon>Siboglinidae</taxon>
        <taxon>Ridgeia</taxon>
    </lineage>
</organism>
<dbReference type="AlphaFoldDB" id="A0AAD9NS52"/>
<dbReference type="InterPro" id="IPR037446">
    <property type="entry name" value="His_Pase_VIP1"/>
</dbReference>
<dbReference type="GO" id="GO:0005524">
    <property type="term" value="F:ATP binding"/>
    <property type="evidence" value="ECO:0007669"/>
    <property type="project" value="UniProtKB-KW"/>
</dbReference>
<keyword evidence="4 10" id="KW-0808">Transferase</keyword>
<evidence type="ECO:0000313" key="13">
    <source>
        <dbReference type="Proteomes" id="UP001209878"/>
    </source>
</evidence>
<evidence type="ECO:0000256" key="1">
    <source>
        <dbReference type="ARBA" id="ARBA00004514"/>
    </source>
</evidence>
<evidence type="ECO:0000256" key="4">
    <source>
        <dbReference type="ARBA" id="ARBA00022679"/>
    </source>
</evidence>
<dbReference type="GO" id="GO:0000828">
    <property type="term" value="F:inositol hexakisphosphate kinase activity"/>
    <property type="evidence" value="ECO:0007669"/>
    <property type="project" value="TreeGrafter"/>
</dbReference>
<evidence type="ECO:0000256" key="5">
    <source>
        <dbReference type="ARBA" id="ARBA00022741"/>
    </source>
</evidence>
<dbReference type="PANTHER" id="PTHR12750">
    <property type="entry name" value="DIPHOSPHOINOSITOL PENTAKISPHOSPHATE KINASE"/>
    <property type="match status" value="1"/>
</dbReference>